<evidence type="ECO:0000256" key="2">
    <source>
        <dbReference type="ARBA" id="ARBA00001911"/>
    </source>
</evidence>
<evidence type="ECO:0000256" key="6">
    <source>
        <dbReference type="ARBA" id="ARBA00018569"/>
    </source>
</evidence>
<evidence type="ECO:0000256" key="4">
    <source>
        <dbReference type="ARBA" id="ARBA00007637"/>
    </source>
</evidence>
<gene>
    <name evidence="16" type="ORF">BY453_10728</name>
    <name evidence="17" type="ORF">C7954_1104</name>
    <name evidence="13" type="ORF">SAMN04488598_1303</name>
    <name evidence="15" type="ORF">SAMN04515652_13030</name>
    <name evidence="14" type="ORF">SAMN04515654_11072</name>
</gene>
<evidence type="ECO:0000256" key="11">
    <source>
        <dbReference type="RuleBase" id="RU366046"/>
    </source>
</evidence>
<dbReference type="EMBL" id="FNEH01000010">
    <property type="protein sequence ID" value="SDI63926.1"/>
    <property type="molecule type" value="Genomic_DNA"/>
</dbReference>
<protein>
    <recommendedName>
        <fullName evidence="6 11">UDP-glucose 4-epimerase</fullName>
        <ecNumber evidence="5 11">5.1.3.2</ecNumber>
    </recommendedName>
</protein>
<comment type="pathway">
    <text evidence="3 11">Carbohydrate metabolism; galactose metabolism.</text>
</comment>
<evidence type="ECO:0000313" key="16">
    <source>
        <dbReference type="EMBL" id="TDS32354.1"/>
    </source>
</evidence>
<dbReference type="EMBL" id="FOHG01000030">
    <property type="protein sequence ID" value="SET14516.1"/>
    <property type="molecule type" value="Genomic_DNA"/>
</dbReference>
<dbReference type="Proteomes" id="UP000295472">
    <property type="component" value="Unassembled WGS sequence"/>
</dbReference>
<proteinExistence type="inferred from homology"/>
<evidence type="ECO:0000256" key="7">
    <source>
        <dbReference type="ARBA" id="ARBA00023027"/>
    </source>
</evidence>
<evidence type="ECO:0000256" key="8">
    <source>
        <dbReference type="ARBA" id="ARBA00023144"/>
    </source>
</evidence>
<dbReference type="InterPro" id="IPR005886">
    <property type="entry name" value="UDP_G4E"/>
</dbReference>
<dbReference type="InterPro" id="IPR036291">
    <property type="entry name" value="NAD(P)-bd_dom_sf"/>
</dbReference>
<evidence type="ECO:0000256" key="3">
    <source>
        <dbReference type="ARBA" id="ARBA00004947"/>
    </source>
</evidence>
<evidence type="ECO:0000256" key="10">
    <source>
        <dbReference type="ARBA" id="ARBA00023277"/>
    </source>
</evidence>
<dbReference type="Pfam" id="PF01370">
    <property type="entry name" value="Epimerase"/>
    <property type="match status" value="1"/>
</dbReference>
<evidence type="ECO:0000313" key="19">
    <source>
        <dbReference type="Proteomes" id="UP000198945"/>
    </source>
</evidence>
<accession>A0A1M7NSB4</accession>
<keyword evidence="7 11" id="KW-0520">NAD</keyword>
<organism evidence="16 22">
    <name type="scientific">Halanaerobium congolense</name>
    <dbReference type="NCBI Taxonomy" id="54121"/>
    <lineage>
        <taxon>Bacteria</taxon>
        <taxon>Bacillati</taxon>
        <taxon>Bacillota</taxon>
        <taxon>Clostridia</taxon>
        <taxon>Halanaerobiales</taxon>
        <taxon>Halanaerobiaceae</taxon>
        <taxon>Halanaerobium</taxon>
    </lineage>
</organism>
<dbReference type="SUPFAM" id="SSF51735">
    <property type="entry name" value="NAD(P)-binding Rossmann-fold domains"/>
    <property type="match status" value="1"/>
</dbReference>
<comment type="cofactor">
    <cofactor evidence="2 11">
        <name>NAD(+)</name>
        <dbReference type="ChEBI" id="CHEBI:57540"/>
    </cofactor>
</comment>
<feature type="domain" description="NAD-dependent epimerase/dehydratase" evidence="12">
    <location>
        <begin position="3"/>
        <end position="251"/>
    </location>
</feature>
<dbReference type="InterPro" id="IPR001509">
    <property type="entry name" value="Epimerase_deHydtase"/>
</dbReference>
<keyword evidence="8" id="KW-0299">Galactose metabolism</keyword>
<evidence type="ECO:0000256" key="1">
    <source>
        <dbReference type="ARBA" id="ARBA00000083"/>
    </source>
</evidence>
<dbReference type="AlphaFoldDB" id="A0A1M7NSB4"/>
<keyword evidence="9 11" id="KW-0413">Isomerase</keyword>
<comment type="similarity">
    <text evidence="4 11">Belongs to the NAD(P)-dependent epimerase/dehydratase family.</text>
</comment>
<dbReference type="PANTHER" id="PTHR43725:SF53">
    <property type="entry name" value="UDP-ARABINOSE 4-EPIMERASE 1"/>
    <property type="match status" value="1"/>
</dbReference>
<dbReference type="GO" id="GO:0033499">
    <property type="term" value="P:galactose catabolic process via UDP-galactose, Leloir pathway"/>
    <property type="evidence" value="ECO:0007669"/>
    <property type="project" value="TreeGrafter"/>
</dbReference>
<sequence length="326" mass="36020">MNILVTGGAGYIGSHVVKILLNQGHQVVTLDNLQKGYKEAVTGGKFIEADLADQKLLNEIMQKNEIEAVIHLAADSLVGESMEKPGKYYRNNFANGINLLEAMVKNEVKNIVFSSTAAVYGEPDEIPIKENNKTEPTSTYGESKLFFEKALRRYDDVYGIKYTSLRYFNAAGADPEAKIGEAHDPETHLIPIVLQTALGIRDKIYIFGDDYSTRDGSCIRDYIHVSDLAAAHLLAVEALASGRESAVYNLGNGEGYSVKEVIKTVKEITGKDFEVEVSDRRAGDPAVLIASSEKIQKELDWQPEFPELEKIISTAWQWHKSGGFGE</sequence>
<reference evidence="14 19" key="1">
    <citation type="submission" date="2016-10" db="EMBL/GenBank/DDBJ databases">
        <authorList>
            <person name="de Groot N.N."/>
        </authorList>
    </citation>
    <scope>NUCLEOTIDE SEQUENCE [LARGE SCALE GENOMIC DNA]</scope>
    <source>
        <strain evidence="14 19">WG7</strain>
    </source>
</reference>
<dbReference type="EMBL" id="SOAA01000007">
    <property type="protein sequence ID" value="TDS32354.1"/>
    <property type="molecule type" value="Genomic_DNA"/>
</dbReference>
<evidence type="ECO:0000313" key="20">
    <source>
        <dbReference type="Proteomes" id="UP000199519"/>
    </source>
</evidence>
<reference evidence="17 21" key="4">
    <citation type="submission" date="2019-03" db="EMBL/GenBank/DDBJ databases">
        <title>Subsurface microbial communities from deep shales in Ohio and West Virginia, USA.</title>
        <authorList>
            <person name="Wrighton K."/>
        </authorList>
    </citation>
    <scope>NUCLEOTIDE SEQUENCE [LARGE SCALE GENOMIC DNA]</scope>
    <source>
        <strain evidence="17 21">DSMZ 11287</strain>
    </source>
</reference>
<dbReference type="RefSeq" id="WP_073159992.1">
    <property type="nucleotide sequence ID" value="NZ_FNBJ01000030.1"/>
</dbReference>
<evidence type="ECO:0000313" key="18">
    <source>
        <dbReference type="Proteomes" id="UP000198612"/>
    </source>
</evidence>
<dbReference type="UniPathway" id="UPA00214"/>
<evidence type="ECO:0000313" key="14">
    <source>
        <dbReference type="EMBL" id="SDI63926.1"/>
    </source>
</evidence>
<dbReference type="GO" id="GO:0003978">
    <property type="term" value="F:UDP-glucose 4-epimerase activity"/>
    <property type="evidence" value="ECO:0007669"/>
    <property type="project" value="UniProtKB-UniRule"/>
</dbReference>
<evidence type="ECO:0000256" key="5">
    <source>
        <dbReference type="ARBA" id="ARBA00013189"/>
    </source>
</evidence>
<evidence type="ECO:0000313" key="13">
    <source>
        <dbReference type="EMBL" id="SDF89444.1"/>
    </source>
</evidence>
<dbReference type="NCBIfam" id="TIGR01179">
    <property type="entry name" value="galE"/>
    <property type="match status" value="1"/>
</dbReference>
<comment type="subunit">
    <text evidence="11">Homodimer.</text>
</comment>
<dbReference type="Proteomes" id="UP000199519">
    <property type="component" value="Unassembled WGS sequence"/>
</dbReference>
<dbReference type="CDD" id="cd05247">
    <property type="entry name" value="UDP_G4E_1_SDR_e"/>
    <property type="match status" value="1"/>
</dbReference>
<dbReference type="OrthoDB" id="9811743at2"/>
<dbReference type="EMBL" id="SOEF01000010">
    <property type="protein sequence ID" value="TDX45114.1"/>
    <property type="molecule type" value="Genomic_DNA"/>
</dbReference>
<dbReference type="Proteomes" id="UP000198945">
    <property type="component" value="Unassembled WGS sequence"/>
</dbReference>
<keyword evidence="10 11" id="KW-0119">Carbohydrate metabolism</keyword>
<dbReference type="Gene3D" id="3.40.50.720">
    <property type="entry name" value="NAD(P)-binding Rossmann-like Domain"/>
    <property type="match status" value="1"/>
</dbReference>
<evidence type="ECO:0000256" key="9">
    <source>
        <dbReference type="ARBA" id="ARBA00023235"/>
    </source>
</evidence>
<evidence type="ECO:0000259" key="12">
    <source>
        <dbReference type="Pfam" id="PF01370"/>
    </source>
</evidence>
<evidence type="ECO:0000313" key="17">
    <source>
        <dbReference type="EMBL" id="TDX45114.1"/>
    </source>
</evidence>
<comment type="catalytic activity">
    <reaction evidence="1 11">
        <text>UDP-alpha-D-glucose = UDP-alpha-D-galactose</text>
        <dbReference type="Rhea" id="RHEA:22168"/>
        <dbReference type="ChEBI" id="CHEBI:58885"/>
        <dbReference type="ChEBI" id="CHEBI:66914"/>
        <dbReference type="EC" id="5.1.3.2"/>
    </reaction>
</comment>
<name>A0A1M7NSB4_9FIRM</name>
<dbReference type="STRING" id="54121.SAMN04515653_1108"/>
<dbReference type="PANTHER" id="PTHR43725">
    <property type="entry name" value="UDP-GLUCOSE 4-EPIMERASE"/>
    <property type="match status" value="1"/>
</dbReference>
<dbReference type="Proteomes" id="UP000198612">
    <property type="component" value="Unassembled WGS sequence"/>
</dbReference>
<dbReference type="Gene3D" id="3.90.25.10">
    <property type="entry name" value="UDP-galactose 4-epimerase, domain 1"/>
    <property type="match status" value="1"/>
</dbReference>
<reference evidence="18 20" key="2">
    <citation type="submission" date="2016-10" db="EMBL/GenBank/DDBJ databases">
        <authorList>
            <person name="Varghese N."/>
            <person name="Submissions S."/>
        </authorList>
    </citation>
    <scope>NUCLEOTIDE SEQUENCE [LARGE SCALE GENOMIC DNA]</scope>
    <source>
        <strain evidence="13 20">WG2</strain>
        <strain evidence="15 18">WG5</strain>
    </source>
</reference>
<dbReference type="GeneID" id="57012397"/>
<evidence type="ECO:0000313" key="15">
    <source>
        <dbReference type="EMBL" id="SET14516.1"/>
    </source>
</evidence>
<evidence type="ECO:0000313" key="22">
    <source>
        <dbReference type="Proteomes" id="UP000295758"/>
    </source>
</evidence>
<dbReference type="EMBL" id="FNBJ01000030">
    <property type="protein sequence ID" value="SDF89444.1"/>
    <property type="molecule type" value="Genomic_DNA"/>
</dbReference>
<dbReference type="Proteomes" id="UP000295758">
    <property type="component" value="Unassembled WGS sequence"/>
</dbReference>
<dbReference type="EC" id="5.1.3.2" evidence="5 11"/>
<reference evidence="16 22" key="3">
    <citation type="submission" date="2019-03" db="EMBL/GenBank/DDBJ databases">
        <title>Deep subsurface shale carbon reservoir microbial communities from Ohio and West Virginia, USA.</title>
        <authorList>
            <person name="Wrighton K."/>
        </authorList>
    </citation>
    <scope>NUCLEOTIDE SEQUENCE [LARGE SCALE GENOMIC DNA]</scope>
    <source>
        <strain evidence="16 22">UTICA-S4D12</strain>
    </source>
</reference>
<keyword evidence="20" id="KW-1185">Reference proteome</keyword>
<evidence type="ECO:0000313" key="21">
    <source>
        <dbReference type="Proteomes" id="UP000295472"/>
    </source>
</evidence>